<organism evidence="3 4">
    <name type="scientific">Reticulomyxa filosa</name>
    <dbReference type="NCBI Taxonomy" id="46433"/>
    <lineage>
        <taxon>Eukaryota</taxon>
        <taxon>Sar</taxon>
        <taxon>Rhizaria</taxon>
        <taxon>Retaria</taxon>
        <taxon>Foraminifera</taxon>
        <taxon>Monothalamids</taxon>
        <taxon>Reticulomyxidae</taxon>
        <taxon>Reticulomyxa</taxon>
    </lineage>
</organism>
<dbReference type="OrthoDB" id="630188at2759"/>
<reference evidence="3 4" key="1">
    <citation type="journal article" date="2013" name="Curr. Biol.">
        <title>The Genome of the Foraminiferan Reticulomyxa filosa.</title>
        <authorList>
            <person name="Glockner G."/>
            <person name="Hulsmann N."/>
            <person name="Schleicher M."/>
            <person name="Noegel A.A."/>
            <person name="Eichinger L."/>
            <person name="Gallinger C."/>
            <person name="Pawlowski J."/>
            <person name="Sierra R."/>
            <person name="Euteneuer U."/>
            <person name="Pillet L."/>
            <person name="Moustafa A."/>
            <person name="Platzer M."/>
            <person name="Groth M."/>
            <person name="Szafranski K."/>
            <person name="Schliwa M."/>
        </authorList>
    </citation>
    <scope>NUCLEOTIDE SEQUENCE [LARGE SCALE GENOMIC DNA]</scope>
</reference>
<keyword evidence="2" id="KW-1133">Transmembrane helix</keyword>
<feature type="non-terminal residue" evidence="3">
    <location>
        <position position="1"/>
    </location>
</feature>
<evidence type="ECO:0008006" key="5">
    <source>
        <dbReference type="Google" id="ProtNLM"/>
    </source>
</evidence>
<comment type="caution">
    <text evidence="3">The sequence shown here is derived from an EMBL/GenBank/DDBJ whole genome shotgun (WGS) entry which is preliminary data.</text>
</comment>
<dbReference type="Gene3D" id="3.60.21.10">
    <property type="match status" value="2"/>
</dbReference>
<proteinExistence type="predicted"/>
<dbReference type="Proteomes" id="UP000023152">
    <property type="component" value="Unassembled WGS sequence"/>
</dbReference>
<feature type="compositionally biased region" description="Polar residues" evidence="1">
    <location>
        <begin position="377"/>
        <end position="387"/>
    </location>
</feature>
<gene>
    <name evidence="3" type="ORF">RFI_02813</name>
</gene>
<dbReference type="AlphaFoldDB" id="X6P7W8"/>
<evidence type="ECO:0000256" key="1">
    <source>
        <dbReference type="SAM" id="MobiDB-lite"/>
    </source>
</evidence>
<evidence type="ECO:0000313" key="3">
    <source>
        <dbReference type="EMBL" id="ETO34281.1"/>
    </source>
</evidence>
<sequence>LYKRSKKKKMAEISDTAKEDKIYEIINKGNGKIIYCPCNAKEKKNVQIISPNERLPTQPKDSIRVVALGCTHDEHQQVWLPPGDILIHSGDICRWSRPNEKVYGYKWREKSDKVWYDFITRYLLYYNDKYYYKYGIYVIPGNHDSYLYEDDRNFFRIQSLLKRTFERDRKNDHNSHHHKTPPTKAYLCYDKLITLSIPSQSNSNKILRIFASPISWFRGKPSNAFQVHRHEQIDDYPNIDLWKMDKRPHNMKWTVKDYIHKYFPLQKYFLFVYYYLVNIHIHIYIYRPIDILITHGPCHNYGDSVDHRLGSVIGSKDLYQYITHNKIKFHVCSDYHGDDNIADFGYGVKFLSLESSSKYTSTTEEEEAKACNDKTDSSMPPTQEANTHTQSHCIVMNVAISHCPAKQLDVVKRGVTIFDIDIKSLSDDISPNKK</sequence>
<keyword evidence="2" id="KW-0812">Transmembrane</keyword>
<accession>X6P7W8</accession>
<keyword evidence="4" id="KW-1185">Reference proteome</keyword>
<protein>
    <recommendedName>
        <fullName evidence="5">Calcineurin-like phosphoesterase domain-containing protein</fullName>
    </recommendedName>
</protein>
<dbReference type="PANTHER" id="PTHR12905:SF0">
    <property type="entry name" value="CALCINEURIN-LIKE PHOSPHOESTERASE DOMAIN-CONTAINING PROTEIN"/>
    <property type="match status" value="1"/>
</dbReference>
<dbReference type="SUPFAM" id="SSF56300">
    <property type="entry name" value="Metallo-dependent phosphatases"/>
    <property type="match status" value="1"/>
</dbReference>
<dbReference type="PANTHER" id="PTHR12905">
    <property type="entry name" value="METALLOPHOSPHOESTERASE"/>
    <property type="match status" value="1"/>
</dbReference>
<dbReference type="EMBL" id="ASPP01002715">
    <property type="protein sequence ID" value="ETO34281.1"/>
    <property type="molecule type" value="Genomic_DNA"/>
</dbReference>
<evidence type="ECO:0000313" key="4">
    <source>
        <dbReference type="Proteomes" id="UP000023152"/>
    </source>
</evidence>
<dbReference type="InterPro" id="IPR029052">
    <property type="entry name" value="Metallo-depent_PP-like"/>
</dbReference>
<feature type="transmembrane region" description="Helical" evidence="2">
    <location>
        <begin position="268"/>
        <end position="286"/>
    </location>
</feature>
<dbReference type="InterPro" id="IPR051693">
    <property type="entry name" value="UPF0046_metallophosphoest"/>
</dbReference>
<name>X6P7W8_RETFI</name>
<feature type="region of interest" description="Disordered" evidence="1">
    <location>
        <begin position="365"/>
        <end position="387"/>
    </location>
</feature>
<evidence type="ECO:0000256" key="2">
    <source>
        <dbReference type="SAM" id="Phobius"/>
    </source>
</evidence>
<keyword evidence="2" id="KW-0472">Membrane</keyword>